<organism evidence="3 4">
    <name type="scientific">Macrococcoides canis</name>
    <dbReference type="NCBI Taxonomy" id="1855823"/>
    <lineage>
        <taxon>Bacteria</taxon>
        <taxon>Bacillati</taxon>
        <taxon>Bacillota</taxon>
        <taxon>Bacilli</taxon>
        <taxon>Bacillales</taxon>
        <taxon>Staphylococcaceae</taxon>
        <taxon>Macrococcoides</taxon>
    </lineage>
</organism>
<dbReference type="GeneID" id="35294695"/>
<name>A0A1W7A994_9STAP</name>
<dbReference type="OrthoDB" id="2295785at2"/>
<dbReference type="KEGG" id="mcak:MCCS_05540"/>
<accession>A0A1W7A994</accession>
<proteinExistence type="predicted"/>
<feature type="signal peptide" evidence="2">
    <location>
        <begin position="1"/>
        <end position="21"/>
    </location>
</feature>
<dbReference type="AlphaFoldDB" id="A0A1W7A994"/>
<evidence type="ECO:0000313" key="4">
    <source>
        <dbReference type="Proteomes" id="UP000194154"/>
    </source>
</evidence>
<protein>
    <recommendedName>
        <fullName evidence="5">DUF1672 family protein</fullName>
    </recommendedName>
</protein>
<evidence type="ECO:0000256" key="1">
    <source>
        <dbReference type="SAM" id="MobiDB-lite"/>
    </source>
</evidence>
<reference evidence="3 4" key="1">
    <citation type="journal article" date="2017" name="Int. J. Syst. Evol. Microbiol.">
        <title>Macrococcus canis sp. nov., a skin bacterium associated with infections in dogs.</title>
        <authorList>
            <person name="Gobeli Brawand S."/>
            <person name="Cotting K."/>
            <person name="Gomez-Sanz E."/>
            <person name="Collaud A."/>
            <person name="Thomann A."/>
            <person name="Brodard I."/>
            <person name="Rodriguez-Campos S."/>
            <person name="Strauss C."/>
            <person name="Perreten V."/>
        </authorList>
    </citation>
    <scope>NUCLEOTIDE SEQUENCE [LARGE SCALE GENOMIC DNA]</scope>
    <source>
        <strain evidence="3 4">KM45013</strain>
    </source>
</reference>
<evidence type="ECO:0008006" key="5">
    <source>
        <dbReference type="Google" id="ProtNLM"/>
    </source>
</evidence>
<keyword evidence="4" id="KW-1185">Reference proteome</keyword>
<dbReference type="STRING" id="1855823.MCCS_05540"/>
<gene>
    <name evidence="3" type="ORF">MCCS_05540</name>
</gene>
<keyword evidence="2" id="KW-0732">Signal</keyword>
<dbReference type="PROSITE" id="PS51257">
    <property type="entry name" value="PROKAR_LIPOPROTEIN"/>
    <property type="match status" value="1"/>
</dbReference>
<evidence type="ECO:0000256" key="2">
    <source>
        <dbReference type="SAM" id="SignalP"/>
    </source>
</evidence>
<evidence type="ECO:0000313" key="3">
    <source>
        <dbReference type="EMBL" id="ARQ06205.1"/>
    </source>
</evidence>
<dbReference type="Proteomes" id="UP000194154">
    <property type="component" value="Chromosome"/>
</dbReference>
<dbReference type="RefSeq" id="WP_086041888.1">
    <property type="nucleotide sequence ID" value="NZ_CBCRZA010000001.1"/>
</dbReference>
<sequence>MNKLFKLTIVAVTLTLLSACSEESENQSASNVVSKSSEEKTNNNQHSTRKDSTKTNSLTKEKKSTESSTEQKDTEKDVENTYLKGYSFVTTQGDIDFSSPDFFEYYFKNDHRNEVFGIKKGMTRSEVENILGHSNTIKELGLQGSMKTTMYGEIGINYFEDKVAEIRLVPDEEITAEMMKQYYGEPTFDPYIARENPDKYTPLDYQYNMYEYNSYQNGFMIFVYFAKENSIQQIYQYDDENATHIGDKSTLNIGIEEVGTLPKVSYTDEDTETEQQKLLDAATTAIDQIDQGINAEENKTLAWNALIRGPVPGYWNKYPHIREKAVEQMERLSVYNPNTKEYIVIYK</sequence>
<feature type="region of interest" description="Disordered" evidence="1">
    <location>
        <begin position="23"/>
        <end position="76"/>
    </location>
</feature>
<feature type="compositionally biased region" description="Polar residues" evidence="1">
    <location>
        <begin position="26"/>
        <end position="35"/>
    </location>
</feature>
<feature type="chain" id="PRO_5039361509" description="DUF1672 family protein" evidence="2">
    <location>
        <begin position="22"/>
        <end position="347"/>
    </location>
</feature>
<feature type="compositionally biased region" description="Basic and acidic residues" evidence="1">
    <location>
        <begin position="48"/>
        <end position="76"/>
    </location>
</feature>
<dbReference type="EMBL" id="CP021059">
    <property type="protein sequence ID" value="ARQ06205.1"/>
    <property type="molecule type" value="Genomic_DNA"/>
</dbReference>